<organism evidence="2 3">
    <name type="scientific">Mytilus coruscus</name>
    <name type="common">Sea mussel</name>
    <dbReference type="NCBI Taxonomy" id="42192"/>
    <lineage>
        <taxon>Eukaryota</taxon>
        <taxon>Metazoa</taxon>
        <taxon>Spiralia</taxon>
        <taxon>Lophotrochozoa</taxon>
        <taxon>Mollusca</taxon>
        <taxon>Bivalvia</taxon>
        <taxon>Autobranchia</taxon>
        <taxon>Pteriomorphia</taxon>
        <taxon>Mytilida</taxon>
        <taxon>Mytiloidea</taxon>
        <taxon>Mytilidae</taxon>
        <taxon>Mytilinae</taxon>
        <taxon>Mytilus</taxon>
    </lineage>
</organism>
<feature type="region of interest" description="Disordered" evidence="1">
    <location>
        <begin position="78"/>
        <end position="123"/>
    </location>
</feature>
<evidence type="ECO:0000313" key="2">
    <source>
        <dbReference type="EMBL" id="CAC5368694.1"/>
    </source>
</evidence>
<dbReference type="OrthoDB" id="6268633at2759"/>
<reference evidence="2 3" key="1">
    <citation type="submission" date="2020-06" db="EMBL/GenBank/DDBJ databases">
        <authorList>
            <person name="Li R."/>
            <person name="Bekaert M."/>
        </authorList>
    </citation>
    <scope>NUCLEOTIDE SEQUENCE [LARGE SCALE GENOMIC DNA]</scope>
    <source>
        <strain evidence="3">wild</strain>
    </source>
</reference>
<dbReference type="AlphaFoldDB" id="A0A6J8AIM5"/>
<dbReference type="EMBL" id="CACVKT020001498">
    <property type="protein sequence ID" value="CAC5368694.1"/>
    <property type="molecule type" value="Genomic_DNA"/>
</dbReference>
<dbReference type="Proteomes" id="UP000507470">
    <property type="component" value="Unassembled WGS sequence"/>
</dbReference>
<evidence type="ECO:0000256" key="1">
    <source>
        <dbReference type="SAM" id="MobiDB-lite"/>
    </source>
</evidence>
<dbReference type="SMR" id="A0A6J8AIM5"/>
<sequence>MAYQQNASTKMSYSIEELLKSSRISEPICIDAVVYYIHDIYLPNSHDIYLPNSSQSCATDIMLSLTNSAQRTKYKRKRLNNSLHSDDNSFSSADSTSRECTSPGSCSDDSVTSDQPMQSHKTSSQLLELERYYSCSQYLKLKDRQLLAKNSNSANIRLNNGSRISE</sequence>
<accession>A0A6J8AIM5</accession>
<gene>
    <name evidence="2" type="ORF">MCOR_8170</name>
</gene>
<protein>
    <submittedName>
        <fullName evidence="2">GSH</fullName>
    </submittedName>
</protein>
<name>A0A6J8AIM5_MYTCO</name>
<proteinExistence type="predicted"/>
<keyword evidence="3" id="KW-1185">Reference proteome</keyword>
<evidence type="ECO:0000313" key="3">
    <source>
        <dbReference type="Proteomes" id="UP000507470"/>
    </source>
</evidence>
<feature type="compositionally biased region" description="Polar residues" evidence="1">
    <location>
        <begin position="80"/>
        <end position="123"/>
    </location>
</feature>